<dbReference type="Gene3D" id="2.70.70.10">
    <property type="entry name" value="Glucose Permease (Domain IIA)"/>
    <property type="match status" value="1"/>
</dbReference>
<sequence length="398" mass="46302">MTNLHYILFLFFSFSVVFTQTTQRDYNDELRYQNDAINSMKKEMEELRSKIQKANTTEITTAKRITNLDEEIALVNRFVQSLKNEEKRTKDQVLVIEKNIRSKEEELELLRLRYEQRVINTYMQGRLSQLEKVLSSTSWRQAVYRTQYLKIISEIEQEMTKKIESLLLQISKDKLELETVLWQNMALKREKEGQMSSLRKIRIKREKELTRIRQDKNALANYIQEKSAGIKQLEGIIKKVLEDKARFEREERIRQQQEALKTKSFHALQGQLPWPAGGRIISKFGKQWNPKLKTTTENPGIDIKGKPGSAIRTIMSGVVTTITYIRGYGTTIIIDHGGGFYTVYSHVTNIQTHVDSETRSGDVIAYMGDSGSINGSKLHFEIWGEGKKLNPEKWLSKQ</sequence>
<organism evidence="4">
    <name type="scientific">marine metagenome</name>
    <dbReference type="NCBI Taxonomy" id="408172"/>
    <lineage>
        <taxon>unclassified sequences</taxon>
        <taxon>metagenomes</taxon>
        <taxon>ecological metagenomes</taxon>
    </lineage>
</organism>
<dbReference type="CDD" id="cd12797">
    <property type="entry name" value="M23_peptidase"/>
    <property type="match status" value="1"/>
</dbReference>
<dbReference type="GO" id="GO:0004222">
    <property type="term" value="F:metalloendopeptidase activity"/>
    <property type="evidence" value="ECO:0007669"/>
    <property type="project" value="TreeGrafter"/>
</dbReference>
<keyword evidence="2" id="KW-0175">Coiled coil</keyword>
<dbReference type="AlphaFoldDB" id="A0A381TYD6"/>
<proteinExistence type="predicted"/>
<feature type="coiled-coil region" evidence="2">
    <location>
        <begin position="30"/>
        <end position="113"/>
    </location>
</feature>
<dbReference type="EMBL" id="UINC01005363">
    <property type="protein sequence ID" value="SVA20859.1"/>
    <property type="molecule type" value="Genomic_DNA"/>
</dbReference>
<name>A0A381TYD6_9ZZZZ</name>
<feature type="coiled-coil region" evidence="2">
    <location>
        <begin position="230"/>
        <end position="258"/>
    </location>
</feature>
<dbReference type="SUPFAM" id="SSF51261">
    <property type="entry name" value="Duplicated hybrid motif"/>
    <property type="match status" value="1"/>
</dbReference>
<protein>
    <recommendedName>
        <fullName evidence="3">M23ase beta-sheet core domain-containing protein</fullName>
    </recommendedName>
</protein>
<evidence type="ECO:0000256" key="2">
    <source>
        <dbReference type="SAM" id="Coils"/>
    </source>
</evidence>
<reference evidence="4" key="1">
    <citation type="submission" date="2018-05" db="EMBL/GenBank/DDBJ databases">
        <authorList>
            <person name="Lanie J.A."/>
            <person name="Ng W.-L."/>
            <person name="Kazmierczak K.M."/>
            <person name="Andrzejewski T.M."/>
            <person name="Davidsen T.M."/>
            <person name="Wayne K.J."/>
            <person name="Tettelin H."/>
            <person name="Glass J.I."/>
            <person name="Rusch D."/>
            <person name="Podicherti R."/>
            <person name="Tsui H.-C.T."/>
            <person name="Winkler M.E."/>
        </authorList>
    </citation>
    <scope>NUCLEOTIDE SEQUENCE</scope>
</reference>
<gene>
    <name evidence="4" type="ORF">METZ01_LOCUS73713</name>
</gene>
<dbReference type="Pfam" id="PF01551">
    <property type="entry name" value="Peptidase_M23"/>
    <property type="match status" value="1"/>
</dbReference>
<dbReference type="InterPro" id="IPR050570">
    <property type="entry name" value="Cell_wall_metabolism_enzyme"/>
</dbReference>
<evidence type="ECO:0000259" key="3">
    <source>
        <dbReference type="Pfam" id="PF01551"/>
    </source>
</evidence>
<evidence type="ECO:0000256" key="1">
    <source>
        <dbReference type="ARBA" id="ARBA00022729"/>
    </source>
</evidence>
<dbReference type="PANTHER" id="PTHR21666:SF289">
    <property type="entry name" value="L-ALA--D-GLU ENDOPEPTIDASE"/>
    <property type="match status" value="1"/>
</dbReference>
<feature type="domain" description="M23ase beta-sheet core" evidence="3">
    <location>
        <begin position="298"/>
        <end position="391"/>
    </location>
</feature>
<dbReference type="InterPro" id="IPR016047">
    <property type="entry name" value="M23ase_b-sheet_dom"/>
</dbReference>
<evidence type="ECO:0000313" key="4">
    <source>
        <dbReference type="EMBL" id="SVA20859.1"/>
    </source>
</evidence>
<dbReference type="InterPro" id="IPR011055">
    <property type="entry name" value="Dup_hybrid_motif"/>
</dbReference>
<dbReference type="Gene3D" id="6.10.250.3150">
    <property type="match status" value="1"/>
</dbReference>
<keyword evidence="1" id="KW-0732">Signal</keyword>
<dbReference type="PANTHER" id="PTHR21666">
    <property type="entry name" value="PEPTIDASE-RELATED"/>
    <property type="match status" value="1"/>
</dbReference>
<accession>A0A381TYD6</accession>